<comment type="catalytic activity">
    <reaction evidence="1">
        <text>Hydrolysis of terminal, non-reducing (1-&gt;4)-linked alpha-D-glucose residues with release of alpha-D-glucose.</text>
        <dbReference type="EC" id="3.2.1.20"/>
    </reaction>
</comment>
<dbReference type="InterPro" id="IPR045857">
    <property type="entry name" value="O16G_dom_2"/>
</dbReference>
<feature type="domain" description="Glycosyl hydrolase family 13 catalytic" evidence="6">
    <location>
        <begin position="41"/>
        <end position="434"/>
    </location>
</feature>
<dbReference type="EMBL" id="OU963871">
    <property type="protein sequence ID" value="CAH0383050.1"/>
    <property type="molecule type" value="Genomic_DNA"/>
</dbReference>
<dbReference type="Proteomes" id="UP001152759">
    <property type="component" value="Chromosome 10"/>
</dbReference>
<dbReference type="InterPro" id="IPR017853">
    <property type="entry name" value="GH"/>
</dbReference>
<evidence type="ECO:0000256" key="1">
    <source>
        <dbReference type="ARBA" id="ARBA00001657"/>
    </source>
</evidence>
<evidence type="ECO:0000256" key="3">
    <source>
        <dbReference type="ARBA" id="ARBA00012741"/>
    </source>
</evidence>
<name>A0A9P0EX99_BEMTA</name>
<evidence type="ECO:0000313" key="7">
    <source>
        <dbReference type="EMBL" id="CAH0383050.1"/>
    </source>
</evidence>
<dbReference type="Pfam" id="PF00128">
    <property type="entry name" value="Alpha-amylase"/>
    <property type="match status" value="1"/>
</dbReference>
<keyword evidence="4" id="KW-0325">Glycoprotein</keyword>
<gene>
    <name evidence="7" type="ORF">BEMITA_LOCUS2530</name>
</gene>
<dbReference type="PANTHER" id="PTHR10357">
    <property type="entry name" value="ALPHA-AMYLASE FAMILY MEMBER"/>
    <property type="match status" value="1"/>
</dbReference>
<dbReference type="Gene3D" id="3.90.400.10">
    <property type="entry name" value="Oligo-1,6-glucosidase, Domain 2"/>
    <property type="match status" value="1"/>
</dbReference>
<accession>A0A9P0EX99</accession>
<dbReference type="SMART" id="SM00642">
    <property type="entry name" value="Aamy"/>
    <property type="match status" value="1"/>
</dbReference>
<proteinExistence type="inferred from homology"/>
<dbReference type="GO" id="GO:0005975">
    <property type="term" value="P:carbohydrate metabolic process"/>
    <property type="evidence" value="ECO:0007669"/>
    <property type="project" value="InterPro"/>
</dbReference>
<protein>
    <recommendedName>
        <fullName evidence="3">alpha-glucosidase</fullName>
        <ecNumber evidence="3">3.2.1.20</ecNumber>
    </recommendedName>
</protein>
<evidence type="ECO:0000256" key="2">
    <source>
        <dbReference type="ARBA" id="ARBA00008061"/>
    </source>
</evidence>
<evidence type="ECO:0000256" key="4">
    <source>
        <dbReference type="ARBA" id="ARBA00023180"/>
    </source>
</evidence>
<keyword evidence="5" id="KW-0378">Hydrolase</keyword>
<dbReference type="EC" id="3.2.1.20" evidence="3"/>
<dbReference type="FunFam" id="3.90.400.10:FF:000001">
    <property type="entry name" value="Maltase A3, isoform A"/>
    <property type="match status" value="1"/>
</dbReference>
<sequence length="625" mass="72387">MRTIITSENFAAVWMVVIFVYRFQMLEAREKDWYRTASMYQVYTRSFKDTNGDGVGDIKGVHEKLDYIQKVGFDTIWIQTLFKSPMKDMGYDISDFMAVDPLFGTMEELKKLIDDIHTRGMKVIVDFVPNHTSDESEWFEKSINKIEPYTDFYVWANPNGSDPETQLPLPPNNWLSVFGDSMWEWNEKRQQFYLHQFSISQPDLNYRNPKVKDAMKNVLRFWLDFGVDGFRVDAIAHLVEDALLRDNPWRSPEKTGKRDFYDQIPKYSSLQEETYQVTHEWRSMLDEYEDKGLGVRIMTFEMYDDLDVTRKFFGNETYKIMHFPLNVRTFLPMHMKNATDTSDTIRDYIELMPSVGVPSWIMSNHDISRMATRSFPEFSVPGFMIALLLPGVVSIYYGEEICMQQMLLRKDQLRDASKKIEKLNPGHSLRDPCRTPMQWDDSPNAGFTKESVMPWLPVNPNYFRVNVARQLQDPQSHLKTFMRLMELRKSAVIMDGQLEMCAPTPWLLVFQRSLRNQASAMIVVVVNMGTEIEAVSLGNCSMKVPREMEVHTASENSGFKIGDKFTIGKSSSLQPDRPKLRPKSGVVLTLFTSSSNGCLTSVPCLLVLIISTITSMTYQHPFLAH</sequence>
<dbReference type="SUPFAM" id="SSF51445">
    <property type="entry name" value="(Trans)glycosidases"/>
    <property type="match status" value="1"/>
</dbReference>
<dbReference type="AlphaFoldDB" id="A0A9P0EX99"/>
<keyword evidence="8" id="KW-1185">Reference proteome</keyword>
<evidence type="ECO:0000256" key="5">
    <source>
        <dbReference type="ARBA" id="ARBA00023295"/>
    </source>
</evidence>
<dbReference type="InterPro" id="IPR006047">
    <property type="entry name" value="GH13_cat_dom"/>
</dbReference>
<dbReference type="PANTHER" id="PTHR10357:SF179">
    <property type="entry name" value="NEUTRAL AND BASIC AMINO ACID TRANSPORT PROTEIN RBAT"/>
    <property type="match status" value="1"/>
</dbReference>
<dbReference type="GO" id="GO:0004558">
    <property type="term" value="F:alpha-1,4-glucosidase activity"/>
    <property type="evidence" value="ECO:0007669"/>
    <property type="project" value="UniProtKB-EC"/>
</dbReference>
<reference evidence="7" key="1">
    <citation type="submission" date="2021-12" db="EMBL/GenBank/DDBJ databases">
        <authorList>
            <person name="King R."/>
        </authorList>
    </citation>
    <scope>NUCLEOTIDE SEQUENCE</scope>
</reference>
<evidence type="ECO:0000259" key="6">
    <source>
        <dbReference type="SMART" id="SM00642"/>
    </source>
</evidence>
<keyword evidence="5" id="KW-0326">Glycosidase</keyword>
<evidence type="ECO:0000313" key="8">
    <source>
        <dbReference type="Proteomes" id="UP001152759"/>
    </source>
</evidence>
<comment type="similarity">
    <text evidence="2">Belongs to the glycosyl hydrolase 13 family.</text>
</comment>
<dbReference type="Gene3D" id="3.20.20.80">
    <property type="entry name" value="Glycosidases"/>
    <property type="match status" value="1"/>
</dbReference>
<organism evidence="7 8">
    <name type="scientific">Bemisia tabaci</name>
    <name type="common">Sweetpotato whitefly</name>
    <name type="synonym">Aleurodes tabaci</name>
    <dbReference type="NCBI Taxonomy" id="7038"/>
    <lineage>
        <taxon>Eukaryota</taxon>
        <taxon>Metazoa</taxon>
        <taxon>Ecdysozoa</taxon>
        <taxon>Arthropoda</taxon>
        <taxon>Hexapoda</taxon>
        <taxon>Insecta</taxon>
        <taxon>Pterygota</taxon>
        <taxon>Neoptera</taxon>
        <taxon>Paraneoptera</taxon>
        <taxon>Hemiptera</taxon>
        <taxon>Sternorrhyncha</taxon>
        <taxon>Aleyrodoidea</taxon>
        <taxon>Aleyrodidae</taxon>
        <taxon>Aleyrodinae</taxon>
        <taxon>Bemisia</taxon>
    </lineage>
</organism>